<dbReference type="EMBL" id="FOYZ01000003">
    <property type="protein sequence ID" value="SFR68184.1"/>
    <property type="molecule type" value="Genomic_DNA"/>
</dbReference>
<dbReference type="GO" id="GO:0016779">
    <property type="term" value="F:nucleotidyltransferase activity"/>
    <property type="evidence" value="ECO:0007669"/>
    <property type="project" value="InterPro"/>
</dbReference>
<evidence type="ECO:0000313" key="2">
    <source>
        <dbReference type="EMBL" id="SFR68184.1"/>
    </source>
</evidence>
<dbReference type="Proteomes" id="UP000199659">
    <property type="component" value="Unassembled WGS sequence"/>
</dbReference>
<organism evidence="2 3">
    <name type="scientific">Anaeromicropila populeti</name>
    <dbReference type="NCBI Taxonomy" id="37658"/>
    <lineage>
        <taxon>Bacteria</taxon>
        <taxon>Bacillati</taxon>
        <taxon>Bacillota</taxon>
        <taxon>Clostridia</taxon>
        <taxon>Lachnospirales</taxon>
        <taxon>Lachnospiraceae</taxon>
        <taxon>Anaeromicropila</taxon>
    </lineage>
</organism>
<evidence type="ECO:0000259" key="1">
    <source>
        <dbReference type="Pfam" id="PF01909"/>
    </source>
</evidence>
<reference evidence="2 3" key="1">
    <citation type="submission" date="2016-10" db="EMBL/GenBank/DDBJ databases">
        <authorList>
            <person name="de Groot N.N."/>
        </authorList>
    </citation>
    <scope>NUCLEOTIDE SEQUENCE [LARGE SCALE GENOMIC DNA]</scope>
    <source>
        <strain evidence="2 3">743A</strain>
    </source>
</reference>
<protein>
    <submittedName>
        <fullName evidence="2">Nucleotidyltransferase domain-containing protein</fullName>
    </submittedName>
</protein>
<dbReference type="STRING" id="37658.SAMN05661086_00934"/>
<evidence type="ECO:0000313" key="3">
    <source>
        <dbReference type="Proteomes" id="UP000199659"/>
    </source>
</evidence>
<accession>A0A1I6INA1</accession>
<dbReference type="SUPFAM" id="SSF81301">
    <property type="entry name" value="Nucleotidyltransferase"/>
    <property type="match status" value="1"/>
</dbReference>
<dbReference type="RefSeq" id="WP_092559542.1">
    <property type="nucleotide sequence ID" value="NZ_FOYZ01000003.1"/>
</dbReference>
<dbReference type="AlphaFoldDB" id="A0A1I6INA1"/>
<proteinExistence type="predicted"/>
<dbReference type="Pfam" id="PF01909">
    <property type="entry name" value="NTP_transf_2"/>
    <property type="match status" value="1"/>
</dbReference>
<dbReference type="InterPro" id="IPR043519">
    <property type="entry name" value="NT_sf"/>
</dbReference>
<dbReference type="Gene3D" id="3.30.460.10">
    <property type="entry name" value="Beta Polymerase, domain 2"/>
    <property type="match status" value="1"/>
</dbReference>
<gene>
    <name evidence="2" type="ORF">SAMN05661086_00934</name>
</gene>
<keyword evidence="2" id="KW-0808">Transferase</keyword>
<dbReference type="InterPro" id="IPR002934">
    <property type="entry name" value="Polymerase_NTP_transf_dom"/>
</dbReference>
<feature type="domain" description="Polymerase nucleotidyl transferase" evidence="1">
    <location>
        <begin position="11"/>
        <end position="112"/>
    </location>
</feature>
<keyword evidence="3" id="KW-1185">Reference proteome</keyword>
<name>A0A1I6INA1_9FIRM</name>
<sequence>MLKELQCTNEQVIAVMKEKQGVLGAWNFGSASHGMSDEYSDIDIIFLVDSEEFCVVDESLTKIMETICDNVIVCWPENFNSDSIKNYGFLLRKNEQIFQYDVFLINNGKLDDFMCKIHYTGLQAKDIIFERESCLQKLIQKAPEGELWNDNLHNIIQTYWFHVFMTKKYFARKDFFKMNGVLRILMDTHTSLLLTGLDKIKWGGSANKLHFIEEEKQKHLMKYGCIEDFAVMKRNLLQSMTWFEEDVNEICDKDEAAFNNKLMSFIKESWIHQAE</sequence>